<sequence length="141" mass="16019">MVTHSPEETQKYAATFLTDLIQSGMHVVALVGDLGSGKTTFVQGLAQTLHIEHQIVSPTFTLLQQYPIAGHEYFDSLSHLDVYRLNTLDEVFELGIEEIFENKRSLVLIEWADKVREILPDDVCEVAFFVQGNEHEIRCEI</sequence>
<evidence type="ECO:0000313" key="11">
    <source>
        <dbReference type="EMBL" id="MCA9390599.1"/>
    </source>
</evidence>
<gene>
    <name evidence="11" type="primary">tsaE</name>
    <name evidence="11" type="ORF">KC571_04300</name>
</gene>
<evidence type="ECO:0000313" key="12">
    <source>
        <dbReference type="Proteomes" id="UP000701698"/>
    </source>
</evidence>
<evidence type="ECO:0000256" key="10">
    <source>
        <dbReference type="ARBA" id="ARBA00032441"/>
    </source>
</evidence>
<evidence type="ECO:0000256" key="4">
    <source>
        <dbReference type="ARBA" id="ARBA00022490"/>
    </source>
</evidence>
<evidence type="ECO:0000256" key="6">
    <source>
        <dbReference type="ARBA" id="ARBA00022723"/>
    </source>
</evidence>
<keyword evidence="6" id="KW-0479">Metal-binding</keyword>
<dbReference type="InterPro" id="IPR003442">
    <property type="entry name" value="T6A_TsaE"/>
</dbReference>
<protein>
    <recommendedName>
        <fullName evidence="3">tRNA threonylcarbamoyladenosine biosynthesis protein TsaE</fullName>
    </recommendedName>
    <alternativeName>
        <fullName evidence="10">t(6)A37 threonylcarbamoyladenosine biosynthesis protein TsaE</fullName>
    </alternativeName>
</protein>
<evidence type="ECO:0000256" key="7">
    <source>
        <dbReference type="ARBA" id="ARBA00022741"/>
    </source>
</evidence>
<evidence type="ECO:0000256" key="2">
    <source>
        <dbReference type="ARBA" id="ARBA00007599"/>
    </source>
</evidence>
<keyword evidence="7" id="KW-0547">Nucleotide-binding</keyword>
<evidence type="ECO:0000256" key="8">
    <source>
        <dbReference type="ARBA" id="ARBA00022840"/>
    </source>
</evidence>
<dbReference type="Pfam" id="PF02367">
    <property type="entry name" value="TsaE"/>
    <property type="match status" value="1"/>
</dbReference>
<evidence type="ECO:0000256" key="3">
    <source>
        <dbReference type="ARBA" id="ARBA00019010"/>
    </source>
</evidence>
<keyword evidence="4" id="KW-0963">Cytoplasm</keyword>
<comment type="similarity">
    <text evidence="2">Belongs to the TsaE family.</text>
</comment>
<keyword evidence="9" id="KW-0460">Magnesium</keyword>
<keyword evidence="8" id="KW-0067">ATP-binding</keyword>
<comment type="caution">
    <text evidence="11">The sequence shown here is derived from an EMBL/GenBank/DDBJ whole genome shotgun (WGS) entry which is preliminary data.</text>
</comment>
<dbReference type="Proteomes" id="UP000701698">
    <property type="component" value="Unassembled WGS sequence"/>
</dbReference>
<dbReference type="EMBL" id="JAGQKX010000144">
    <property type="protein sequence ID" value="MCA9390599.1"/>
    <property type="molecule type" value="Genomic_DNA"/>
</dbReference>
<dbReference type="GO" id="GO:0005524">
    <property type="term" value="F:ATP binding"/>
    <property type="evidence" value="ECO:0007669"/>
    <property type="project" value="UniProtKB-KW"/>
</dbReference>
<name>A0A955LHK2_UNCKA</name>
<dbReference type="PANTHER" id="PTHR33540:SF2">
    <property type="entry name" value="TRNA THREONYLCARBAMOYLADENOSINE BIOSYNTHESIS PROTEIN TSAE"/>
    <property type="match status" value="1"/>
</dbReference>
<dbReference type="InterPro" id="IPR027417">
    <property type="entry name" value="P-loop_NTPase"/>
</dbReference>
<dbReference type="PANTHER" id="PTHR33540">
    <property type="entry name" value="TRNA THREONYLCARBAMOYLADENOSINE BIOSYNTHESIS PROTEIN TSAE"/>
    <property type="match status" value="1"/>
</dbReference>
<reference evidence="11" key="2">
    <citation type="journal article" date="2021" name="Microbiome">
        <title>Successional dynamics and alternative stable states in a saline activated sludge microbial community over 9 years.</title>
        <authorList>
            <person name="Wang Y."/>
            <person name="Ye J."/>
            <person name="Ju F."/>
            <person name="Liu L."/>
            <person name="Boyd J.A."/>
            <person name="Deng Y."/>
            <person name="Parks D.H."/>
            <person name="Jiang X."/>
            <person name="Yin X."/>
            <person name="Woodcroft B.J."/>
            <person name="Tyson G.W."/>
            <person name="Hugenholtz P."/>
            <person name="Polz M.F."/>
            <person name="Zhang T."/>
        </authorList>
    </citation>
    <scope>NUCLEOTIDE SEQUENCE</scope>
    <source>
        <strain evidence="11">HKST-UBA01</strain>
    </source>
</reference>
<organism evidence="11 12">
    <name type="scientific">candidate division WWE3 bacterium</name>
    <dbReference type="NCBI Taxonomy" id="2053526"/>
    <lineage>
        <taxon>Bacteria</taxon>
        <taxon>Katanobacteria</taxon>
    </lineage>
</organism>
<dbReference type="GO" id="GO:0005737">
    <property type="term" value="C:cytoplasm"/>
    <property type="evidence" value="ECO:0007669"/>
    <property type="project" value="UniProtKB-SubCell"/>
</dbReference>
<accession>A0A955LHK2</accession>
<dbReference type="GO" id="GO:0046872">
    <property type="term" value="F:metal ion binding"/>
    <property type="evidence" value="ECO:0007669"/>
    <property type="project" value="UniProtKB-KW"/>
</dbReference>
<proteinExistence type="inferred from homology"/>
<reference evidence="11" key="1">
    <citation type="submission" date="2020-04" db="EMBL/GenBank/DDBJ databases">
        <authorList>
            <person name="Zhang T."/>
        </authorList>
    </citation>
    <scope>NUCLEOTIDE SEQUENCE</scope>
    <source>
        <strain evidence="11">HKST-UBA01</strain>
    </source>
</reference>
<dbReference type="NCBIfam" id="TIGR00150">
    <property type="entry name" value="T6A_YjeE"/>
    <property type="match status" value="1"/>
</dbReference>
<dbReference type="AlphaFoldDB" id="A0A955LHK2"/>
<evidence type="ECO:0000256" key="5">
    <source>
        <dbReference type="ARBA" id="ARBA00022694"/>
    </source>
</evidence>
<keyword evidence="5" id="KW-0819">tRNA processing</keyword>
<dbReference type="GO" id="GO:0002949">
    <property type="term" value="P:tRNA threonylcarbamoyladenosine modification"/>
    <property type="evidence" value="ECO:0007669"/>
    <property type="project" value="InterPro"/>
</dbReference>
<evidence type="ECO:0000256" key="9">
    <source>
        <dbReference type="ARBA" id="ARBA00022842"/>
    </source>
</evidence>
<dbReference type="Gene3D" id="3.40.50.300">
    <property type="entry name" value="P-loop containing nucleotide triphosphate hydrolases"/>
    <property type="match status" value="1"/>
</dbReference>
<evidence type="ECO:0000256" key="1">
    <source>
        <dbReference type="ARBA" id="ARBA00004496"/>
    </source>
</evidence>
<dbReference type="SUPFAM" id="SSF52540">
    <property type="entry name" value="P-loop containing nucleoside triphosphate hydrolases"/>
    <property type="match status" value="1"/>
</dbReference>
<comment type="subcellular location">
    <subcellularLocation>
        <location evidence="1">Cytoplasm</location>
    </subcellularLocation>
</comment>